<keyword evidence="5 6" id="KW-0472">Membrane</keyword>
<protein>
    <submittedName>
        <fullName evidence="7">Protein AmpG</fullName>
    </submittedName>
</protein>
<dbReference type="InterPro" id="IPR036259">
    <property type="entry name" value="MFS_trans_sf"/>
</dbReference>
<feature type="transmembrane region" description="Helical" evidence="6">
    <location>
        <begin position="229"/>
        <end position="249"/>
    </location>
</feature>
<comment type="subcellular location">
    <subcellularLocation>
        <location evidence="1">Membrane</location>
        <topology evidence="1">Multi-pass membrane protein</topology>
    </subcellularLocation>
</comment>
<dbReference type="PANTHER" id="PTHR12778">
    <property type="entry name" value="SOLUTE CARRIER FAMILY 33 ACETYL-COA TRANSPORTER -RELATED"/>
    <property type="match status" value="1"/>
</dbReference>
<comment type="caution">
    <text evidence="7">The sequence shown here is derived from an EMBL/GenBank/DDBJ whole genome shotgun (WGS) entry which is preliminary data.</text>
</comment>
<evidence type="ECO:0000256" key="1">
    <source>
        <dbReference type="ARBA" id="ARBA00004141"/>
    </source>
</evidence>
<gene>
    <name evidence="7" type="ORF">HE1_00284</name>
</gene>
<feature type="transmembrane region" description="Helical" evidence="6">
    <location>
        <begin position="110"/>
        <end position="130"/>
    </location>
</feature>
<feature type="transmembrane region" description="Helical" evidence="6">
    <location>
        <begin position="354"/>
        <end position="379"/>
    </location>
</feature>
<sequence length="409" mass="46984">MFQSKKKFLYFGRFLLLGFISGVPYFWVAMTLPLCIANQTGHAQYFKKLSILFLPYVFKPCFAAVLHIVASFFGSRNFLKYTVLIAQACIVWCLYQSAQCTTPLQFEKLWAFGFIIACFGAIQDIVTEGYRIDVSKNQSFSAENLFGNQTGFRIAGLFVSSGALGIAHYGSWKLSGYVIIFGISIAMMMIALDSLPYKKSLVNKFDFFLYCATLKKELKDFFFWNRVPFWLLIHLFAYKVIDAFIRWMLPLFLYTQGYSNIELMYADKGVGWVSFLFGGFFAHKILKYISLKKTLFGWSLLQTAAYSTCVLQWYVGKHMGLIFLNALIHQMLSGAGNILIWVRISDYCRSSHTMMRYSIMSSCFTLDRLCVVWCASWIYGQTEPIVFFLVGIIFSFLSAGTFLYPRPEK</sequence>
<feature type="transmembrane region" description="Helical" evidence="6">
    <location>
        <begin position="151"/>
        <end position="170"/>
    </location>
</feature>
<dbReference type="Proteomes" id="UP000024842">
    <property type="component" value="Unassembled WGS sequence"/>
</dbReference>
<name>A0A023DX91_9PROT</name>
<evidence type="ECO:0000256" key="4">
    <source>
        <dbReference type="ARBA" id="ARBA00022989"/>
    </source>
</evidence>
<proteinExistence type="predicted"/>
<feature type="transmembrane region" description="Helical" evidence="6">
    <location>
        <begin position="81"/>
        <end position="98"/>
    </location>
</feature>
<evidence type="ECO:0000256" key="5">
    <source>
        <dbReference type="ARBA" id="ARBA00023136"/>
    </source>
</evidence>
<evidence type="ECO:0000256" key="6">
    <source>
        <dbReference type="SAM" id="Phobius"/>
    </source>
</evidence>
<evidence type="ECO:0000256" key="2">
    <source>
        <dbReference type="ARBA" id="ARBA00022448"/>
    </source>
</evidence>
<dbReference type="SUPFAM" id="SSF103473">
    <property type="entry name" value="MFS general substrate transporter"/>
    <property type="match status" value="1"/>
</dbReference>
<dbReference type="EMBL" id="BAUP01000049">
    <property type="protein sequence ID" value="GAJ45966.1"/>
    <property type="molecule type" value="Genomic_DNA"/>
</dbReference>
<reference evidence="7 8" key="1">
    <citation type="journal article" date="2014" name="FEMS Microbiol. Lett.">
        <title>Draft genome sequences of three Holospora species (Holospora obtusa, Holospora undulata, and Holospora elegans), endonuclear symbiotic bacteria of the ciliate Paramecium caudatum.</title>
        <authorList>
            <person name="Dohra H."/>
            <person name="Tanaka K."/>
            <person name="Suzuki T."/>
            <person name="Fujishima M."/>
            <person name="Suzuki H."/>
        </authorList>
    </citation>
    <scope>NUCLEOTIDE SEQUENCE [LARGE SCALE GENOMIC DNA]</scope>
    <source>
        <strain evidence="7 8">E1</strain>
    </source>
</reference>
<feature type="transmembrane region" description="Helical" evidence="6">
    <location>
        <begin position="176"/>
        <end position="195"/>
    </location>
</feature>
<dbReference type="Gene3D" id="1.20.1250.20">
    <property type="entry name" value="MFS general substrate transporter like domains"/>
    <property type="match status" value="1"/>
</dbReference>
<dbReference type="InterPro" id="IPR004752">
    <property type="entry name" value="AmpG_permease/AT-1"/>
</dbReference>
<feature type="transmembrane region" description="Helical" evidence="6">
    <location>
        <begin position="295"/>
        <end position="315"/>
    </location>
</feature>
<organism evidence="7 8">
    <name type="scientific">Holospora elegans E1</name>
    <dbReference type="NCBI Taxonomy" id="1427503"/>
    <lineage>
        <taxon>Bacteria</taxon>
        <taxon>Pseudomonadati</taxon>
        <taxon>Pseudomonadota</taxon>
        <taxon>Alphaproteobacteria</taxon>
        <taxon>Holosporales</taxon>
        <taxon>Holosporaceae</taxon>
        <taxon>Holospora</taxon>
    </lineage>
</organism>
<keyword evidence="8" id="KW-1185">Reference proteome</keyword>
<evidence type="ECO:0000256" key="3">
    <source>
        <dbReference type="ARBA" id="ARBA00022692"/>
    </source>
</evidence>
<evidence type="ECO:0000313" key="7">
    <source>
        <dbReference type="EMBL" id="GAJ45966.1"/>
    </source>
</evidence>
<feature type="transmembrane region" description="Helical" evidence="6">
    <location>
        <begin position="269"/>
        <end position="286"/>
    </location>
</feature>
<accession>A0A023DX91</accession>
<feature type="transmembrane region" description="Helical" evidence="6">
    <location>
        <begin position="321"/>
        <end position="342"/>
    </location>
</feature>
<keyword evidence="3 6" id="KW-0812">Transmembrane</keyword>
<feature type="transmembrane region" description="Helical" evidence="6">
    <location>
        <begin position="52"/>
        <end position="74"/>
    </location>
</feature>
<keyword evidence="4 6" id="KW-1133">Transmembrane helix</keyword>
<feature type="transmembrane region" description="Helical" evidence="6">
    <location>
        <begin position="385"/>
        <end position="404"/>
    </location>
</feature>
<dbReference type="PANTHER" id="PTHR12778:SF10">
    <property type="entry name" value="MAJOR FACILITATOR SUPERFAMILY DOMAIN-CONTAINING PROTEIN 3"/>
    <property type="match status" value="1"/>
</dbReference>
<dbReference type="OrthoDB" id="9787815at2"/>
<dbReference type="AlphaFoldDB" id="A0A023DX91"/>
<feature type="transmembrane region" description="Helical" evidence="6">
    <location>
        <begin position="12"/>
        <end position="32"/>
    </location>
</feature>
<keyword evidence="2" id="KW-0813">Transport</keyword>
<dbReference type="STRING" id="1427503.HE1_00284"/>
<dbReference type="GO" id="GO:0016020">
    <property type="term" value="C:membrane"/>
    <property type="evidence" value="ECO:0007669"/>
    <property type="project" value="UniProtKB-SubCell"/>
</dbReference>
<evidence type="ECO:0000313" key="8">
    <source>
        <dbReference type="Proteomes" id="UP000024842"/>
    </source>
</evidence>